<dbReference type="RefSeq" id="WP_005950623.1">
    <property type="nucleotide sequence ID" value="NZ_CP136423.1"/>
</dbReference>
<dbReference type="GeneID" id="86822546"/>
<keyword evidence="3" id="KW-0804">Transcription</keyword>
<dbReference type="InterPro" id="IPR036388">
    <property type="entry name" value="WH-like_DNA-bd_sf"/>
</dbReference>
<dbReference type="PANTHER" id="PTHR42756:SF1">
    <property type="entry name" value="TRANSCRIPTIONAL REPRESSOR OF EMRAB OPERON"/>
    <property type="match status" value="1"/>
</dbReference>
<dbReference type="EMBL" id="ACBZ01000158">
    <property type="protein sequence ID" value="EEG48256.1"/>
    <property type="molecule type" value="Genomic_DNA"/>
</dbReference>
<dbReference type="eggNOG" id="COG1846">
    <property type="taxonomic scope" value="Bacteria"/>
</dbReference>
<accession>C0CPT6</accession>
<dbReference type="PROSITE" id="PS50995">
    <property type="entry name" value="HTH_MARR_2"/>
    <property type="match status" value="1"/>
</dbReference>
<dbReference type="InterPro" id="IPR036390">
    <property type="entry name" value="WH_DNA-bd_sf"/>
</dbReference>
<keyword evidence="6" id="KW-1185">Reference proteome</keyword>
<dbReference type="HOGENOM" id="CLU_083287_18_7_9"/>
<dbReference type="SUPFAM" id="SSF46785">
    <property type="entry name" value="Winged helix' DNA-binding domain"/>
    <property type="match status" value="1"/>
</dbReference>
<keyword evidence="1" id="KW-0805">Transcription regulation</keyword>
<reference evidence="5 6" key="2">
    <citation type="submission" date="2009-02" db="EMBL/GenBank/DDBJ databases">
        <title>Draft genome sequence of Blautia hydrogenotrophica DSM 10507 (Ruminococcus hydrogenotrophicus DSM 10507).</title>
        <authorList>
            <person name="Sudarsanam P."/>
            <person name="Ley R."/>
            <person name="Guruge J."/>
            <person name="Turnbaugh P.J."/>
            <person name="Mahowald M."/>
            <person name="Liep D."/>
            <person name="Gordon J."/>
        </authorList>
    </citation>
    <scope>NUCLEOTIDE SEQUENCE [LARGE SCALE GENOMIC DNA]</scope>
    <source>
        <strain evidence="6">DSM 10507 / JCM 14656 / S5a33</strain>
    </source>
</reference>
<dbReference type="GO" id="GO:0003677">
    <property type="term" value="F:DNA binding"/>
    <property type="evidence" value="ECO:0007669"/>
    <property type="project" value="UniProtKB-KW"/>
</dbReference>
<feature type="domain" description="HTH marR-type" evidence="4">
    <location>
        <begin position="1"/>
        <end position="139"/>
    </location>
</feature>
<gene>
    <name evidence="5" type="ORF">RUMHYD_02887</name>
</gene>
<dbReference type="SMART" id="SM00347">
    <property type="entry name" value="HTH_MARR"/>
    <property type="match status" value="1"/>
</dbReference>
<sequence>MNYHDLHYLLLLGFNRSNKAIVSKTSLEGLMPGQPKILEFLLEHDGCTQKEISNGCVLDKSTVTSLLSRMVLLDQIVKVPCSQDRRVTRIYLTQKGCTLAKRVAFICDSVNKAAWQGISQEDRCHFIQTFQNILENLKELESEDEK</sequence>
<evidence type="ECO:0000313" key="6">
    <source>
        <dbReference type="Proteomes" id="UP000003100"/>
    </source>
</evidence>
<dbReference type="PANTHER" id="PTHR42756">
    <property type="entry name" value="TRANSCRIPTIONAL REGULATOR, MARR"/>
    <property type="match status" value="1"/>
</dbReference>
<proteinExistence type="predicted"/>
<evidence type="ECO:0000256" key="3">
    <source>
        <dbReference type="ARBA" id="ARBA00023163"/>
    </source>
</evidence>
<dbReference type="Gene3D" id="1.10.10.10">
    <property type="entry name" value="Winged helix-like DNA-binding domain superfamily/Winged helix DNA-binding domain"/>
    <property type="match status" value="1"/>
</dbReference>
<dbReference type="Proteomes" id="UP000003100">
    <property type="component" value="Unassembled WGS sequence"/>
</dbReference>
<name>C0CPT6_BLAHS</name>
<evidence type="ECO:0000259" key="4">
    <source>
        <dbReference type="PROSITE" id="PS50995"/>
    </source>
</evidence>
<dbReference type="InterPro" id="IPR000835">
    <property type="entry name" value="HTH_MarR-typ"/>
</dbReference>
<dbReference type="Pfam" id="PF12802">
    <property type="entry name" value="MarR_2"/>
    <property type="match status" value="1"/>
</dbReference>
<dbReference type="AlphaFoldDB" id="C0CPT6"/>
<protein>
    <recommendedName>
        <fullName evidence="4">HTH marR-type domain-containing protein</fullName>
    </recommendedName>
</protein>
<dbReference type="GO" id="GO:0003700">
    <property type="term" value="F:DNA-binding transcription factor activity"/>
    <property type="evidence" value="ECO:0007669"/>
    <property type="project" value="InterPro"/>
</dbReference>
<evidence type="ECO:0000256" key="2">
    <source>
        <dbReference type="ARBA" id="ARBA00023125"/>
    </source>
</evidence>
<dbReference type="PATRIC" id="fig|476272.21.peg.1020"/>
<evidence type="ECO:0000313" key="5">
    <source>
        <dbReference type="EMBL" id="EEG48256.1"/>
    </source>
</evidence>
<reference evidence="5 6" key="1">
    <citation type="submission" date="2009-01" db="EMBL/GenBank/DDBJ databases">
        <authorList>
            <person name="Fulton L."/>
            <person name="Clifton S."/>
            <person name="Fulton B."/>
            <person name="Xu J."/>
            <person name="Minx P."/>
            <person name="Pepin K.H."/>
            <person name="Johnson M."/>
            <person name="Bhonagiri V."/>
            <person name="Nash W.E."/>
            <person name="Mardis E.R."/>
            <person name="Wilson R.K."/>
        </authorList>
    </citation>
    <scope>NUCLEOTIDE SEQUENCE [LARGE SCALE GENOMIC DNA]</scope>
    <source>
        <strain evidence="6">DSM 10507 / JCM 14656 / S5a33</strain>
    </source>
</reference>
<evidence type="ECO:0000256" key="1">
    <source>
        <dbReference type="ARBA" id="ARBA00023015"/>
    </source>
</evidence>
<organism evidence="5 6">
    <name type="scientific">Blautia hydrogenotrophica (strain DSM 10507 / JCM 14656 / S5a33)</name>
    <name type="common">Ruminococcus hydrogenotrophicus</name>
    <dbReference type="NCBI Taxonomy" id="476272"/>
    <lineage>
        <taxon>Bacteria</taxon>
        <taxon>Bacillati</taxon>
        <taxon>Bacillota</taxon>
        <taxon>Clostridia</taxon>
        <taxon>Lachnospirales</taxon>
        <taxon>Lachnospiraceae</taxon>
        <taxon>Blautia</taxon>
    </lineage>
</organism>
<keyword evidence="2" id="KW-0238">DNA-binding</keyword>